<dbReference type="PROSITE" id="PS50042">
    <property type="entry name" value="CNMP_BINDING_3"/>
    <property type="match status" value="1"/>
</dbReference>
<name>A0A420BIS6_SPHD1</name>
<dbReference type="CDD" id="cd00038">
    <property type="entry name" value="CAP_ED"/>
    <property type="match status" value="1"/>
</dbReference>
<dbReference type="RefSeq" id="WP_120258233.1">
    <property type="nucleotide sequence ID" value="NZ_RAPY01000001.1"/>
</dbReference>
<keyword evidence="3" id="KW-1185">Reference proteome</keyword>
<organism evidence="2 3">
    <name type="scientific">Sphingobacterium detergens</name>
    <dbReference type="NCBI Taxonomy" id="1145106"/>
    <lineage>
        <taxon>Bacteria</taxon>
        <taxon>Pseudomonadati</taxon>
        <taxon>Bacteroidota</taxon>
        <taxon>Sphingobacteriia</taxon>
        <taxon>Sphingobacteriales</taxon>
        <taxon>Sphingobacteriaceae</taxon>
        <taxon>Sphingobacterium</taxon>
    </lineage>
</organism>
<dbReference type="EMBL" id="RAPY01000001">
    <property type="protein sequence ID" value="RKE56577.1"/>
    <property type="molecule type" value="Genomic_DNA"/>
</dbReference>
<dbReference type="InterPro" id="IPR000595">
    <property type="entry name" value="cNMP-bd_dom"/>
</dbReference>
<dbReference type="Gene3D" id="2.60.120.10">
    <property type="entry name" value="Jelly Rolls"/>
    <property type="match status" value="1"/>
</dbReference>
<proteinExistence type="predicted"/>
<dbReference type="OrthoDB" id="792939at2"/>
<feature type="domain" description="Cyclic nucleotide-binding" evidence="1">
    <location>
        <begin position="1"/>
        <end position="106"/>
    </location>
</feature>
<dbReference type="Pfam" id="PF00027">
    <property type="entry name" value="cNMP_binding"/>
    <property type="match status" value="1"/>
</dbReference>
<evidence type="ECO:0000313" key="3">
    <source>
        <dbReference type="Proteomes" id="UP000286246"/>
    </source>
</evidence>
<evidence type="ECO:0000313" key="2">
    <source>
        <dbReference type="EMBL" id="RKE56577.1"/>
    </source>
</evidence>
<accession>A0A420BIS6</accession>
<dbReference type="InterPro" id="IPR018490">
    <property type="entry name" value="cNMP-bd_dom_sf"/>
</dbReference>
<dbReference type="Proteomes" id="UP000286246">
    <property type="component" value="Unassembled WGS sequence"/>
</dbReference>
<gene>
    <name evidence="2" type="ORF">DFQ12_1442</name>
</gene>
<evidence type="ECO:0000259" key="1">
    <source>
        <dbReference type="PROSITE" id="PS50042"/>
    </source>
</evidence>
<dbReference type="AlphaFoldDB" id="A0A420BIS6"/>
<comment type="caution">
    <text evidence="2">The sequence shown here is derived from an EMBL/GenBank/DDBJ whole genome shotgun (WGS) entry which is preliminary data.</text>
</comment>
<protein>
    <submittedName>
        <fullName evidence="2">CRP-like cAMP-binding protein</fullName>
    </submittedName>
</protein>
<reference evidence="2 3" key="1">
    <citation type="submission" date="2018-09" db="EMBL/GenBank/DDBJ databases">
        <title>Genomic Encyclopedia of Type Strains, Phase III (KMG-III): the genomes of soil and plant-associated and newly described type strains.</title>
        <authorList>
            <person name="Whitman W."/>
        </authorList>
    </citation>
    <scope>NUCLEOTIDE SEQUENCE [LARGE SCALE GENOMIC DNA]</scope>
    <source>
        <strain evidence="2 3">CECT 7938</strain>
    </source>
</reference>
<dbReference type="InterPro" id="IPR014710">
    <property type="entry name" value="RmlC-like_jellyroll"/>
</dbReference>
<sequence length="174" mass="20236">MTVFKDLITPAVFKKTLTFKRNELIKSSGTVDSKIYFIKKGSLKISIFQQDAEQIIRLGYTGDLIVAMDSFFDGCHSDFVIQAIKKTEVLVAEKEDFMHFVYESPENTSLYINILEGLVKQQLDREQDLLQDSPKIRYERVFKRNPLLFQIIPNKHIANYLRMTPETFSRISKS</sequence>
<dbReference type="SUPFAM" id="SSF51206">
    <property type="entry name" value="cAMP-binding domain-like"/>
    <property type="match status" value="1"/>
</dbReference>